<name>A0A3M8QUD5_9PROT</name>
<dbReference type="InterPro" id="IPR002104">
    <property type="entry name" value="Integrase_catalytic"/>
</dbReference>
<keyword evidence="3 5" id="KW-0238">DNA-binding</keyword>
<dbReference type="GO" id="GO:0006310">
    <property type="term" value="P:DNA recombination"/>
    <property type="evidence" value="ECO:0007669"/>
    <property type="project" value="UniProtKB-KW"/>
</dbReference>
<evidence type="ECO:0000259" key="6">
    <source>
        <dbReference type="PROSITE" id="PS51898"/>
    </source>
</evidence>
<keyword evidence="4" id="KW-0233">DNA recombination</keyword>
<dbReference type="InterPro" id="IPR044068">
    <property type="entry name" value="CB"/>
</dbReference>
<evidence type="ECO:0000256" key="4">
    <source>
        <dbReference type="ARBA" id="ARBA00023172"/>
    </source>
</evidence>
<evidence type="ECO:0000313" key="8">
    <source>
        <dbReference type="EMBL" id="RNF59807.1"/>
    </source>
</evidence>
<organism evidence="8">
    <name type="scientific">Acidithiobacillus sulfuriphilus</name>
    <dbReference type="NCBI Taxonomy" id="1867749"/>
    <lineage>
        <taxon>Bacteria</taxon>
        <taxon>Pseudomonadati</taxon>
        <taxon>Pseudomonadota</taxon>
        <taxon>Acidithiobacillia</taxon>
        <taxon>Acidithiobacillales</taxon>
        <taxon>Acidithiobacillaceae</taxon>
        <taxon>Acidithiobacillus</taxon>
    </lineage>
</organism>
<reference evidence="8" key="1">
    <citation type="submission" date="2018-10" db="EMBL/GenBank/DDBJ databases">
        <title>Acidithiobacillus sulfuriphilus sp. nov.: an extremely acidophilic sulfur-oxidizing chemolithotroph isolated from a neutral pH environment.</title>
        <authorList>
            <person name="Falagan C."/>
            <person name="Moya-Beltran A."/>
            <person name="Quatrini R."/>
            <person name="Johnson D.B."/>
        </authorList>
    </citation>
    <scope>NUCLEOTIDE SEQUENCE [LARGE SCALE GENOMIC DNA]</scope>
    <source>
        <strain evidence="8">CJ-2</strain>
    </source>
</reference>
<dbReference type="InterPro" id="IPR011010">
    <property type="entry name" value="DNA_brk_join_enz"/>
</dbReference>
<sequence length="438" mass="48232">MLTVKELGKAIKDAVETGYVTKLVDIERRGQGTLQIRISTAGRANFYYRHVTSEGKRDDYPLGTYDPAGSKGLTLEDARDRYGELAAIYRSGTKDIRDHLQNQERAKAAGLRAEMDAQDRQEAGSLMALLAAYVDYLKAGGKASAREVENTLKNHVILLEDLVGTRANALTPKDLRAIFDRLQDRGLTRALGKTRAALHSAYNLAARAEFDSTIPMTFRTFKVTINPVSVLPTFSALSKPGDRVLTRRELQHLLQTLRGMKTMPARSMLTAIYLGGQRPTQLLRVTEADIDLDRGIITLRDGKGRRTHPRLHVLPLVDPVKGWVQELVAVNGSAPSIFSSDGKTAPHPSTLSGLVHAICGGAYRLGDIRRTAETELAALGVTKDVRAQILSHELSGVQARHYDRHQYLEEKTEALNHWIAYLEGLMAGNVIPLRGVGT</sequence>
<keyword evidence="2" id="KW-0229">DNA integration</keyword>
<dbReference type="OrthoDB" id="9795573at2"/>
<dbReference type="PROSITE" id="PS51898">
    <property type="entry name" value="TYR_RECOMBINASE"/>
    <property type="match status" value="1"/>
</dbReference>
<evidence type="ECO:0000256" key="1">
    <source>
        <dbReference type="ARBA" id="ARBA00008857"/>
    </source>
</evidence>
<dbReference type="PROSITE" id="PS51900">
    <property type="entry name" value="CB"/>
    <property type="match status" value="1"/>
</dbReference>
<dbReference type="InterPro" id="IPR010998">
    <property type="entry name" value="Integrase_recombinase_N"/>
</dbReference>
<evidence type="ECO:0000256" key="3">
    <source>
        <dbReference type="ARBA" id="ARBA00023125"/>
    </source>
</evidence>
<accession>A0A3M8QUD5</accession>
<comment type="caution">
    <text evidence="8">The sequence shown here is derived from an EMBL/GenBank/DDBJ whole genome shotgun (WGS) entry which is preliminary data.</text>
</comment>
<dbReference type="PANTHER" id="PTHR30629:SF2">
    <property type="entry name" value="PROPHAGE INTEGRASE INTS-RELATED"/>
    <property type="match status" value="1"/>
</dbReference>
<dbReference type="Pfam" id="PF00589">
    <property type="entry name" value="Phage_integrase"/>
    <property type="match status" value="1"/>
</dbReference>
<dbReference type="Gene3D" id="1.10.150.130">
    <property type="match status" value="1"/>
</dbReference>
<proteinExistence type="inferred from homology"/>
<comment type="similarity">
    <text evidence="1">Belongs to the 'phage' integrase family.</text>
</comment>
<dbReference type="InterPro" id="IPR038488">
    <property type="entry name" value="Integrase_DNA-bd_sf"/>
</dbReference>
<evidence type="ECO:0000256" key="5">
    <source>
        <dbReference type="PROSITE-ProRule" id="PRU01248"/>
    </source>
</evidence>
<evidence type="ECO:0000259" key="7">
    <source>
        <dbReference type="PROSITE" id="PS51900"/>
    </source>
</evidence>
<dbReference type="InterPro" id="IPR050808">
    <property type="entry name" value="Phage_Integrase"/>
</dbReference>
<feature type="domain" description="Tyr recombinase" evidence="6">
    <location>
        <begin position="240"/>
        <end position="416"/>
    </location>
</feature>
<evidence type="ECO:0000256" key="2">
    <source>
        <dbReference type="ARBA" id="ARBA00022908"/>
    </source>
</evidence>
<dbReference type="Gene3D" id="1.10.443.10">
    <property type="entry name" value="Intergrase catalytic core"/>
    <property type="match status" value="1"/>
</dbReference>
<dbReference type="GO" id="GO:0003677">
    <property type="term" value="F:DNA binding"/>
    <property type="evidence" value="ECO:0007669"/>
    <property type="project" value="UniProtKB-UniRule"/>
</dbReference>
<dbReference type="EMBL" id="RIZI01000180">
    <property type="protein sequence ID" value="RNF59807.1"/>
    <property type="molecule type" value="Genomic_DNA"/>
</dbReference>
<gene>
    <name evidence="8" type="ORF">EC580_10320</name>
</gene>
<dbReference type="GO" id="GO:0015074">
    <property type="term" value="P:DNA integration"/>
    <property type="evidence" value="ECO:0007669"/>
    <property type="project" value="UniProtKB-KW"/>
</dbReference>
<dbReference type="InterPro" id="IPR013762">
    <property type="entry name" value="Integrase-like_cat_sf"/>
</dbReference>
<protein>
    <submittedName>
        <fullName evidence="8">Integrase</fullName>
    </submittedName>
</protein>
<dbReference type="RefSeq" id="WP_123104790.1">
    <property type="nucleotide sequence ID" value="NZ_CP127527.1"/>
</dbReference>
<dbReference type="Gene3D" id="3.30.160.390">
    <property type="entry name" value="Integrase, DNA-binding domain"/>
    <property type="match status" value="1"/>
</dbReference>
<feature type="domain" description="Core-binding (CB)" evidence="7">
    <location>
        <begin position="124"/>
        <end position="206"/>
    </location>
</feature>
<dbReference type="PANTHER" id="PTHR30629">
    <property type="entry name" value="PROPHAGE INTEGRASE"/>
    <property type="match status" value="1"/>
</dbReference>
<dbReference type="AlphaFoldDB" id="A0A3M8QUD5"/>
<dbReference type="SUPFAM" id="SSF56349">
    <property type="entry name" value="DNA breaking-rejoining enzymes"/>
    <property type="match status" value="1"/>
</dbReference>